<proteinExistence type="predicted"/>
<evidence type="ECO:0000313" key="1">
    <source>
        <dbReference type="EMBL" id="DAF46236.1"/>
    </source>
</evidence>
<organism evidence="1">
    <name type="scientific">Siphoviridae sp. ctzCL6</name>
    <dbReference type="NCBI Taxonomy" id="2827978"/>
    <lineage>
        <taxon>Viruses</taxon>
        <taxon>Duplodnaviria</taxon>
        <taxon>Heunggongvirae</taxon>
        <taxon>Uroviricota</taxon>
        <taxon>Caudoviricetes</taxon>
    </lineage>
</organism>
<name>A0A8S5S5B7_9CAUD</name>
<accession>A0A8S5S5B7</accession>
<reference evidence="1" key="1">
    <citation type="journal article" date="2021" name="Proc. Natl. Acad. Sci. U.S.A.">
        <title>A Catalog of Tens of Thousands of Viruses from Human Metagenomes Reveals Hidden Associations with Chronic Diseases.</title>
        <authorList>
            <person name="Tisza M.J."/>
            <person name="Buck C.B."/>
        </authorList>
    </citation>
    <scope>NUCLEOTIDE SEQUENCE</scope>
    <source>
        <strain evidence="1">CtzCL6</strain>
    </source>
</reference>
<protein>
    <submittedName>
        <fullName evidence="1">Abi-like protein</fullName>
    </submittedName>
</protein>
<dbReference type="InterPro" id="IPR011664">
    <property type="entry name" value="Abi_system_AbiD/AbiF-like"/>
</dbReference>
<dbReference type="Pfam" id="PF07751">
    <property type="entry name" value="Abi_2"/>
    <property type="match status" value="1"/>
</dbReference>
<dbReference type="EMBL" id="BK032534">
    <property type="protein sequence ID" value="DAF46236.1"/>
    <property type="molecule type" value="Genomic_DNA"/>
</dbReference>
<dbReference type="InterPro" id="IPR017034">
    <property type="entry name" value="Abi_system_AbiD/AbiF"/>
</dbReference>
<dbReference type="PIRSF" id="PIRSF034934">
    <property type="entry name" value="AbiF_AbiD"/>
    <property type="match status" value="1"/>
</dbReference>
<sequence>MRKKSSPFTWRRLFLKPFKDLEEQLDVLKDRNLAITNRERTLKYLLSNNYYNIINGYSKFFQITDSDNYIEGVTFDEVASLYTFDKDIKRAILQSILEAEHHIKSITAHRFAEAYQNQQYAYLNTKNYDNDKILDVGYIISRLSKIVNYNKNKRGTSINHYYTNHKDVPIWVLTDYLEFGDTRNIIENLPTSLQNKIAKDLVSFLKTNNPDFTGVFPPETMISFLKNINQTRNVCAHNNRLLNYNCTANSVYFAPIHDDFNLQDDDSRKSVYSTVVSLQCFISGEEFNRLWNTLRKKVRKLENKLKSVDINIINATLGFPNNWHRKEPRK</sequence>